<sequence>MTINKTIKPMPAINCTQPSPEGFNFLVLIYTSFYKKLVILYHGFYRVVITIMSLAPKNYINLIA</sequence>
<dbReference type="AlphaFoldDB" id="A0A480B870"/>
<dbReference type="EMBL" id="BJCR01000022">
    <property type="protein sequence ID" value="GCL68952.1"/>
    <property type="molecule type" value="Genomic_DNA"/>
</dbReference>
<accession>A0A480B870</accession>
<keyword evidence="2" id="KW-1185">Reference proteome</keyword>
<reference evidence="1 2" key="1">
    <citation type="submission" date="2019-03" db="EMBL/GenBank/DDBJ databases">
        <title>Draft genome sequences of two Veillonella tobetsuensis clinical isolates from intraoperative bronchial fluids of elderly patients with pulmonary carcinoma.</title>
        <authorList>
            <person name="Akiyama T."/>
        </authorList>
    </citation>
    <scope>NUCLEOTIDE SEQUENCE [LARGE SCALE GENOMIC DNA]</scope>
    <source>
        <strain evidence="1 2">PAGU 1579</strain>
    </source>
</reference>
<name>A0A480B870_9FIRM</name>
<evidence type="ECO:0000313" key="2">
    <source>
        <dbReference type="Proteomes" id="UP000303581"/>
    </source>
</evidence>
<dbReference type="Proteomes" id="UP000303581">
    <property type="component" value="Unassembled WGS sequence"/>
</dbReference>
<protein>
    <submittedName>
        <fullName evidence="1">Uncharacterized protein</fullName>
    </submittedName>
</protein>
<comment type="caution">
    <text evidence="1">The sequence shown here is derived from an EMBL/GenBank/DDBJ whole genome shotgun (WGS) entry which is preliminary data.</text>
</comment>
<proteinExistence type="predicted"/>
<organism evidence="1 2">
    <name type="scientific">Veillonella tobetsuensis</name>
    <dbReference type="NCBI Taxonomy" id="1110546"/>
    <lineage>
        <taxon>Bacteria</taxon>
        <taxon>Bacillati</taxon>
        <taxon>Bacillota</taxon>
        <taxon>Negativicutes</taxon>
        <taxon>Veillonellales</taxon>
        <taxon>Veillonellaceae</taxon>
        <taxon>Veillonella</taxon>
    </lineage>
</organism>
<evidence type="ECO:0000313" key="1">
    <source>
        <dbReference type="EMBL" id="GCL68952.1"/>
    </source>
</evidence>
<gene>
    <name evidence="1" type="ORF">PAGU1579_07210</name>
</gene>